<keyword evidence="3" id="KW-1185">Reference proteome</keyword>
<sequence length="268" mass="29265">MSLPPPFIHIPGIPNFRALGGQPASPPSRTVRSNLVFRSVEPSQVTPEGEAAVSRLGITHVFDLRSNVEIKQHVNAPVYNLPGTKRVFVPVFEDTDYGPEAIAVRFAQYGSEGPTGFVEAYRTILAAASGPYRTILSHLASPEPTPMLVHCTAGKDRTGIICAIILALCGVEDHIIAEEYSLTEVGLGHRRQELIEHLMKSPALGGDREKATRMIGARPENMTASLRMLREQYGSVEDYVIKHCGLSPQDIEQIRKNMTVDAVTNAES</sequence>
<dbReference type="EMBL" id="JAPDFR010000001">
    <property type="protein sequence ID" value="KAK0390604.1"/>
    <property type="molecule type" value="Genomic_DNA"/>
</dbReference>
<comment type="caution">
    <text evidence="2">The sequence shown here is derived from an EMBL/GenBank/DDBJ whole genome shotgun (WGS) entry which is preliminary data.</text>
</comment>
<dbReference type="Gene3D" id="3.90.190.10">
    <property type="entry name" value="Protein tyrosine phosphatase superfamily"/>
    <property type="match status" value="1"/>
</dbReference>
<dbReference type="FunFam" id="3.90.190.10:FF:000123">
    <property type="entry name" value="Similar to protein tyrosine/serine phosphatase"/>
    <property type="match status" value="1"/>
</dbReference>
<name>A0AA39LB72_SARSR</name>
<evidence type="ECO:0000313" key="3">
    <source>
        <dbReference type="Proteomes" id="UP001175261"/>
    </source>
</evidence>
<dbReference type="InterPro" id="IPR029021">
    <property type="entry name" value="Prot-tyrosine_phosphatase-like"/>
</dbReference>
<accession>A0AA39LB72</accession>
<dbReference type="InterPro" id="IPR000387">
    <property type="entry name" value="Tyr_Pase_dom"/>
</dbReference>
<dbReference type="PANTHER" id="PTHR31126">
    <property type="entry name" value="TYROSINE-PROTEIN PHOSPHATASE"/>
    <property type="match status" value="1"/>
</dbReference>
<dbReference type="InterPro" id="IPR026893">
    <property type="entry name" value="Tyr/Ser_Pase_IphP-type"/>
</dbReference>
<dbReference type="InterPro" id="IPR016130">
    <property type="entry name" value="Tyr_Pase_AS"/>
</dbReference>
<dbReference type="Pfam" id="PF13350">
    <property type="entry name" value="Y_phosphatase3"/>
    <property type="match status" value="1"/>
</dbReference>
<organism evidence="2 3">
    <name type="scientific">Sarocladium strictum</name>
    <name type="common">Black bundle disease fungus</name>
    <name type="synonym">Acremonium strictum</name>
    <dbReference type="NCBI Taxonomy" id="5046"/>
    <lineage>
        <taxon>Eukaryota</taxon>
        <taxon>Fungi</taxon>
        <taxon>Dikarya</taxon>
        <taxon>Ascomycota</taxon>
        <taxon>Pezizomycotina</taxon>
        <taxon>Sordariomycetes</taxon>
        <taxon>Hypocreomycetidae</taxon>
        <taxon>Hypocreales</taxon>
        <taxon>Sarocladiaceae</taxon>
        <taxon>Sarocladium</taxon>
    </lineage>
</organism>
<dbReference type="Proteomes" id="UP001175261">
    <property type="component" value="Unassembled WGS sequence"/>
</dbReference>
<protein>
    <recommendedName>
        <fullName evidence="1">Tyrosine specific protein phosphatases domain-containing protein</fullName>
    </recommendedName>
</protein>
<gene>
    <name evidence="2" type="ORF">NLU13_0108</name>
</gene>
<proteinExistence type="predicted"/>
<dbReference type="PROSITE" id="PS50056">
    <property type="entry name" value="TYR_PHOSPHATASE_2"/>
    <property type="match status" value="1"/>
</dbReference>
<feature type="domain" description="Tyrosine specific protein phosphatases" evidence="1">
    <location>
        <begin position="115"/>
        <end position="166"/>
    </location>
</feature>
<dbReference type="PROSITE" id="PS00383">
    <property type="entry name" value="TYR_PHOSPHATASE_1"/>
    <property type="match status" value="1"/>
</dbReference>
<dbReference type="AlphaFoldDB" id="A0AA39LB72"/>
<reference evidence="2" key="1">
    <citation type="submission" date="2022-10" db="EMBL/GenBank/DDBJ databases">
        <title>Determination and structural analysis of whole genome sequence of Sarocladium strictum F4-1.</title>
        <authorList>
            <person name="Hu L."/>
            <person name="Jiang Y."/>
        </authorList>
    </citation>
    <scope>NUCLEOTIDE SEQUENCE</scope>
    <source>
        <strain evidence="2">F4-1</strain>
    </source>
</reference>
<dbReference type="SUPFAM" id="SSF52799">
    <property type="entry name" value="(Phosphotyrosine protein) phosphatases II"/>
    <property type="match status" value="1"/>
</dbReference>
<evidence type="ECO:0000313" key="2">
    <source>
        <dbReference type="EMBL" id="KAK0390604.1"/>
    </source>
</evidence>
<evidence type="ECO:0000259" key="1">
    <source>
        <dbReference type="PROSITE" id="PS50056"/>
    </source>
</evidence>
<dbReference type="PANTHER" id="PTHR31126:SF1">
    <property type="entry name" value="TYROSINE SPECIFIC PROTEIN PHOSPHATASES DOMAIN-CONTAINING PROTEIN"/>
    <property type="match status" value="1"/>
</dbReference>
<dbReference type="GO" id="GO:0004721">
    <property type="term" value="F:phosphoprotein phosphatase activity"/>
    <property type="evidence" value="ECO:0007669"/>
    <property type="project" value="InterPro"/>
</dbReference>